<evidence type="ECO:0000313" key="1">
    <source>
        <dbReference type="EMBL" id="KAF2673803.1"/>
    </source>
</evidence>
<accession>A0A6A6UQT5</accession>
<dbReference type="OrthoDB" id="4415650at2759"/>
<reference evidence="1" key="1">
    <citation type="journal article" date="2020" name="Stud. Mycol.">
        <title>101 Dothideomycetes genomes: a test case for predicting lifestyles and emergence of pathogens.</title>
        <authorList>
            <person name="Haridas S."/>
            <person name="Albert R."/>
            <person name="Binder M."/>
            <person name="Bloem J."/>
            <person name="Labutti K."/>
            <person name="Salamov A."/>
            <person name="Andreopoulos B."/>
            <person name="Baker S."/>
            <person name="Barry K."/>
            <person name="Bills G."/>
            <person name="Bluhm B."/>
            <person name="Cannon C."/>
            <person name="Castanera R."/>
            <person name="Culley D."/>
            <person name="Daum C."/>
            <person name="Ezra D."/>
            <person name="Gonzalez J."/>
            <person name="Henrissat B."/>
            <person name="Kuo A."/>
            <person name="Liang C."/>
            <person name="Lipzen A."/>
            <person name="Lutzoni F."/>
            <person name="Magnuson J."/>
            <person name="Mondo S."/>
            <person name="Nolan M."/>
            <person name="Ohm R."/>
            <person name="Pangilinan J."/>
            <person name="Park H.-J."/>
            <person name="Ramirez L."/>
            <person name="Alfaro M."/>
            <person name="Sun H."/>
            <person name="Tritt A."/>
            <person name="Yoshinaga Y."/>
            <person name="Zwiers L.-H."/>
            <person name="Turgeon B."/>
            <person name="Goodwin S."/>
            <person name="Spatafora J."/>
            <person name="Crous P."/>
            <person name="Grigoriev I."/>
        </authorList>
    </citation>
    <scope>NUCLEOTIDE SEQUENCE</scope>
    <source>
        <strain evidence="1">CBS 115976</strain>
    </source>
</reference>
<sequence length="122" mass="13011">MSDAVPVLFTINGSSRHEVILLSPTHATLDGVAAEIAQLASSSPNCAEFMGKYKKKGEDGAEEEVEEISVKWNGQSHDPKIFPASTLVTKDNFAAIIKMIGVSGVGRDTLQVKMGHGNAEKK</sequence>
<proteinExistence type="predicted"/>
<name>A0A6A6UQT5_9PEZI</name>
<protein>
    <submittedName>
        <fullName evidence="1">Uncharacterized protein</fullName>
    </submittedName>
</protein>
<gene>
    <name evidence="1" type="ORF">BT63DRAFT_167129</name>
</gene>
<dbReference type="AlphaFoldDB" id="A0A6A6UQT5"/>
<evidence type="ECO:0000313" key="2">
    <source>
        <dbReference type="Proteomes" id="UP000799302"/>
    </source>
</evidence>
<keyword evidence="2" id="KW-1185">Reference proteome</keyword>
<organism evidence="1 2">
    <name type="scientific">Microthyrium microscopicum</name>
    <dbReference type="NCBI Taxonomy" id="703497"/>
    <lineage>
        <taxon>Eukaryota</taxon>
        <taxon>Fungi</taxon>
        <taxon>Dikarya</taxon>
        <taxon>Ascomycota</taxon>
        <taxon>Pezizomycotina</taxon>
        <taxon>Dothideomycetes</taxon>
        <taxon>Dothideomycetes incertae sedis</taxon>
        <taxon>Microthyriales</taxon>
        <taxon>Microthyriaceae</taxon>
        <taxon>Microthyrium</taxon>
    </lineage>
</organism>
<dbReference type="Proteomes" id="UP000799302">
    <property type="component" value="Unassembled WGS sequence"/>
</dbReference>
<dbReference type="EMBL" id="MU004231">
    <property type="protein sequence ID" value="KAF2673803.1"/>
    <property type="molecule type" value="Genomic_DNA"/>
</dbReference>